<organism evidence="10 11">
    <name type="scientific">Candidatus Avoscillospira stercorigallinarum</name>
    <dbReference type="NCBI Taxonomy" id="2840708"/>
    <lineage>
        <taxon>Bacteria</taxon>
        <taxon>Bacillati</taxon>
        <taxon>Bacillota</taxon>
        <taxon>Clostridia</taxon>
        <taxon>Eubacteriales</taxon>
        <taxon>Oscillospiraceae</taxon>
        <taxon>Oscillospiraceae incertae sedis</taxon>
        <taxon>Candidatus Avoscillospira</taxon>
    </lineage>
</organism>
<comment type="function">
    <text evidence="9">Essential subunit of the Sec protein translocation channel SecYEG. Clamps together the 2 halves of SecY. May contact the channel plug during translocation.</text>
</comment>
<keyword evidence="2 9" id="KW-0813">Transport</keyword>
<keyword evidence="7 9" id="KW-0811">Translocation</keyword>
<keyword evidence="6 9" id="KW-1133">Transmembrane helix</keyword>
<gene>
    <name evidence="9 10" type="primary">secE</name>
    <name evidence="10" type="ORF">IAA67_08315</name>
</gene>
<evidence type="ECO:0000256" key="3">
    <source>
        <dbReference type="ARBA" id="ARBA00022475"/>
    </source>
</evidence>
<dbReference type="Pfam" id="PF00584">
    <property type="entry name" value="SecE"/>
    <property type="match status" value="1"/>
</dbReference>
<comment type="subunit">
    <text evidence="9">Component of the Sec protein translocase complex. Heterotrimer consisting of SecY, SecE and SecG subunits. The heterotrimers can form oligomers, although 1 heterotrimer is thought to be able to translocate proteins. Interacts with the ribosome. Interacts with SecDF, and other proteins may be involved. Interacts with SecA.</text>
</comment>
<accession>A0A9D0Z725</accession>
<dbReference type="HAMAP" id="MF_00422">
    <property type="entry name" value="SecE"/>
    <property type="match status" value="1"/>
</dbReference>
<comment type="similarity">
    <text evidence="9">Belongs to the SecE/SEC61-gamma family.</text>
</comment>
<name>A0A9D0Z725_9FIRM</name>
<dbReference type="GO" id="GO:0009306">
    <property type="term" value="P:protein secretion"/>
    <property type="evidence" value="ECO:0007669"/>
    <property type="project" value="UniProtKB-UniRule"/>
</dbReference>
<comment type="caution">
    <text evidence="10">The sequence shown here is derived from an EMBL/GenBank/DDBJ whole genome shotgun (WGS) entry which is preliminary data.</text>
</comment>
<keyword evidence="5 9" id="KW-0653">Protein transport</keyword>
<proteinExistence type="inferred from homology"/>
<evidence type="ECO:0000256" key="4">
    <source>
        <dbReference type="ARBA" id="ARBA00022692"/>
    </source>
</evidence>
<dbReference type="AlphaFoldDB" id="A0A9D0Z725"/>
<dbReference type="PANTHER" id="PTHR33910:SF1">
    <property type="entry name" value="PROTEIN TRANSLOCASE SUBUNIT SECE"/>
    <property type="match status" value="1"/>
</dbReference>
<sequence length="78" mass="8804">MAEANKKENFFARTGKRISRWFREMRSELKKVVWPSKSQMVNNTLVVLACVVVVGAFIWVFDAVAGLVVNGIITFIKG</sequence>
<keyword evidence="3 9" id="KW-1003">Cell membrane</keyword>
<evidence type="ECO:0000256" key="7">
    <source>
        <dbReference type="ARBA" id="ARBA00023010"/>
    </source>
</evidence>
<keyword evidence="8 9" id="KW-0472">Membrane</keyword>
<dbReference type="GO" id="GO:0065002">
    <property type="term" value="P:intracellular protein transmembrane transport"/>
    <property type="evidence" value="ECO:0007669"/>
    <property type="project" value="UniProtKB-UniRule"/>
</dbReference>
<dbReference type="Gene3D" id="1.20.5.1030">
    <property type="entry name" value="Preprotein translocase secy subunit"/>
    <property type="match status" value="1"/>
</dbReference>
<reference evidence="10" key="2">
    <citation type="journal article" date="2021" name="PeerJ">
        <title>Extensive microbial diversity within the chicken gut microbiome revealed by metagenomics and culture.</title>
        <authorList>
            <person name="Gilroy R."/>
            <person name="Ravi A."/>
            <person name="Getino M."/>
            <person name="Pursley I."/>
            <person name="Horton D.L."/>
            <person name="Alikhan N.F."/>
            <person name="Baker D."/>
            <person name="Gharbi K."/>
            <person name="Hall N."/>
            <person name="Watson M."/>
            <person name="Adriaenssens E.M."/>
            <person name="Foster-Nyarko E."/>
            <person name="Jarju S."/>
            <person name="Secka A."/>
            <person name="Antonio M."/>
            <person name="Oren A."/>
            <person name="Chaudhuri R.R."/>
            <person name="La Ragione R."/>
            <person name="Hildebrand F."/>
            <person name="Pallen M.J."/>
        </authorList>
    </citation>
    <scope>NUCLEOTIDE SEQUENCE</scope>
    <source>
        <strain evidence="10">ChiSjej2B20-13462</strain>
    </source>
</reference>
<dbReference type="GO" id="GO:0043952">
    <property type="term" value="P:protein transport by the Sec complex"/>
    <property type="evidence" value="ECO:0007669"/>
    <property type="project" value="UniProtKB-UniRule"/>
</dbReference>
<dbReference type="PANTHER" id="PTHR33910">
    <property type="entry name" value="PROTEIN TRANSLOCASE SUBUNIT SECE"/>
    <property type="match status" value="1"/>
</dbReference>
<dbReference type="NCBIfam" id="TIGR00964">
    <property type="entry name" value="secE_bact"/>
    <property type="match status" value="1"/>
</dbReference>
<comment type="subcellular location">
    <subcellularLocation>
        <location evidence="9">Cell membrane</location>
        <topology evidence="9">Single-pass membrane protein</topology>
    </subcellularLocation>
    <subcellularLocation>
        <location evidence="1">Membrane</location>
    </subcellularLocation>
</comment>
<evidence type="ECO:0000256" key="2">
    <source>
        <dbReference type="ARBA" id="ARBA00022448"/>
    </source>
</evidence>
<evidence type="ECO:0000313" key="10">
    <source>
        <dbReference type="EMBL" id="HIQ70317.1"/>
    </source>
</evidence>
<evidence type="ECO:0000313" key="11">
    <source>
        <dbReference type="Proteomes" id="UP000886874"/>
    </source>
</evidence>
<keyword evidence="4 9" id="KW-0812">Transmembrane</keyword>
<dbReference type="GO" id="GO:0006605">
    <property type="term" value="P:protein targeting"/>
    <property type="evidence" value="ECO:0007669"/>
    <property type="project" value="UniProtKB-UniRule"/>
</dbReference>
<dbReference type="Proteomes" id="UP000886874">
    <property type="component" value="Unassembled WGS sequence"/>
</dbReference>
<reference evidence="10" key="1">
    <citation type="submission" date="2020-10" db="EMBL/GenBank/DDBJ databases">
        <authorList>
            <person name="Gilroy R."/>
        </authorList>
    </citation>
    <scope>NUCLEOTIDE SEQUENCE</scope>
    <source>
        <strain evidence="10">ChiSjej2B20-13462</strain>
    </source>
</reference>
<dbReference type="GO" id="GO:0005886">
    <property type="term" value="C:plasma membrane"/>
    <property type="evidence" value="ECO:0007669"/>
    <property type="project" value="UniProtKB-SubCell"/>
</dbReference>
<dbReference type="InterPro" id="IPR001901">
    <property type="entry name" value="Translocase_SecE/Sec61-g"/>
</dbReference>
<feature type="transmembrane region" description="Helical" evidence="9">
    <location>
        <begin position="45"/>
        <end position="76"/>
    </location>
</feature>
<evidence type="ECO:0000256" key="8">
    <source>
        <dbReference type="ARBA" id="ARBA00023136"/>
    </source>
</evidence>
<protein>
    <recommendedName>
        <fullName evidence="9">Protein translocase subunit SecE</fullName>
    </recommendedName>
</protein>
<evidence type="ECO:0000256" key="1">
    <source>
        <dbReference type="ARBA" id="ARBA00004370"/>
    </source>
</evidence>
<dbReference type="InterPro" id="IPR005807">
    <property type="entry name" value="SecE_bac"/>
</dbReference>
<evidence type="ECO:0000256" key="6">
    <source>
        <dbReference type="ARBA" id="ARBA00022989"/>
    </source>
</evidence>
<dbReference type="EMBL" id="DVFN01000118">
    <property type="protein sequence ID" value="HIQ70317.1"/>
    <property type="molecule type" value="Genomic_DNA"/>
</dbReference>
<dbReference type="InterPro" id="IPR038379">
    <property type="entry name" value="SecE_sf"/>
</dbReference>
<dbReference type="PRINTS" id="PR01650">
    <property type="entry name" value="SECETRNLCASE"/>
</dbReference>
<dbReference type="GO" id="GO:0008320">
    <property type="term" value="F:protein transmembrane transporter activity"/>
    <property type="evidence" value="ECO:0007669"/>
    <property type="project" value="UniProtKB-UniRule"/>
</dbReference>
<evidence type="ECO:0000256" key="5">
    <source>
        <dbReference type="ARBA" id="ARBA00022927"/>
    </source>
</evidence>
<evidence type="ECO:0000256" key="9">
    <source>
        <dbReference type="HAMAP-Rule" id="MF_00422"/>
    </source>
</evidence>